<comment type="caution">
    <text evidence="1">The sequence shown here is derived from an EMBL/GenBank/DDBJ whole genome shotgun (WGS) entry which is preliminary data.</text>
</comment>
<evidence type="ECO:0000313" key="1">
    <source>
        <dbReference type="EMBL" id="CAF3965510.1"/>
    </source>
</evidence>
<dbReference type="PANTHER" id="PTHR22836">
    <property type="entry name" value="WD40 REPEAT PROTEIN"/>
    <property type="match status" value="1"/>
</dbReference>
<name>A0A819LIB0_9BILA</name>
<proteinExistence type="predicted"/>
<dbReference type="Proteomes" id="UP000663844">
    <property type="component" value="Unassembled WGS sequence"/>
</dbReference>
<reference evidence="1" key="1">
    <citation type="submission" date="2021-02" db="EMBL/GenBank/DDBJ databases">
        <authorList>
            <person name="Nowell W R."/>
        </authorList>
    </citation>
    <scope>NUCLEOTIDE SEQUENCE</scope>
</reference>
<dbReference type="GO" id="GO:0031124">
    <property type="term" value="P:mRNA 3'-end processing"/>
    <property type="evidence" value="ECO:0007669"/>
    <property type="project" value="InterPro"/>
</dbReference>
<dbReference type="GO" id="GO:0005847">
    <property type="term" value="C:mRNA cleavage and polyadenylation specificity factor complex"/>
    <property type="evidence" value="ECO:0007669"/>
    <property type="project" value="TreeGrafter"/>
</dbReference>
<organism evidence="1 2">
    <name type="scientific">Adineta steineri</name>
    <dbReference type="NCBI Taxonomy" id="433720"/>
    <lineage>
        <taxon>Eukaryota</taxon>
        <taxon>Metazoa</taxon>
        <taxon>Spiralia</taxon>
        <taxon>Gnathifera</taxon>
        <taxon>Rotifera</taxon>
        <taxon>Eurotatoria</taxon>
        <taxon>Bdelloidea</taxon>
        <taxon>Adinetida</taxon>
        <taxon>Adinetidae</taxon>
        <taxon>Adineta</taxon>
    </lineage>
</organism>
<sequence>MARKTVDYNPSTIRYLENSIWQRNITDARSLQSDVLYIPNLVPPHNLLSNPVNCVMTKFIRTAINKVRCASSGEFTLWNGLTFNFETILQAHDSAVRAMIWSNNG</sequence>
<protein>
    <submittedName>
        <fullName evidence="1">Uncharacterized protein</fullName>
    </submittedName>
</protein>
<dbReference type="PANTHER" id="PTHR22836:SF0">
    <property type="entry name" value="PRE-MRNA 3' END PROCESSING PROTEIN WDR33"/>
    <property type="match status" value="1"/>
</dbReference>
<dbReference type="EMBL" id="CAJOAZ010002856">
    <property type="protein sequence ID" value="CAF3965510.1"/>
    <property type="molecule type" value="Genomic_DNA"/>
</dbReference>
<dbReference type="InterPro" id="IPR045245">
    <property type="entry name" value="Pfs2-like"/>
</dbReference>
<evidence type="ECO:0000313" key="2">
    <source>
        <dbReference type="Proteomes" id="UP000663844"/>
    </source>
</evidence>
<gene>
    <name evidence="1" type="ORF">OXD698_LOCUS27513</name>
</gene>
<accession>A0A819LIB0</accession>
<dbReference type="AlphaFoldDB" id="A0A819LIB0"/>